<feature type="compositionally biased region" description="Polar residues" evidence="1">
    <location>
        <begin position="218"/>
        <end position="229"/>
    </location>
</feature>
<evidence type="ECO:0000313" key="5">
    <source>
        <dbReference type="Proteomes" id="UP000008144"/>
    </source>
</evidence>
<reference evidence="5" key="1">
    <citation type="journal article" date="2002" name="Science">
        <title>The draft genome of Ciona intestinalis: insights into chordate and vertebrate origins.</title>
        <authorList>
            <person name="Dehal P."/>
            <person name="Satou Y."/>
            <person name="Campbell R.K."/>
            <person name="Chapman J."/>
            <person name="Degnan B."/>
            <person name="De Tomaso A."/>
            <person name="Davidson B."/>
            <person name="Di Gregorio A."/>
            <person name="Gelpke M."/>
            <person name="Goodstein D.M."/>
            <person name="Harafuji N."/>
            <person name="Hastings K.E."/>
            <person name="Ho I."/>
            <person name="Hotta K."/>
            <person name="Huang W."/>
            <person name="Kawashima T."/>
            <person name="Lemaire P."/>
            <person name="Martinez D."/>
            <person name="Meinertzhagen I.A."/>
            <person name="Necula S."/>
            <person name="Nonaka M."/>
            <person name="Putnam N."/>
            <person name="Rash S."/>
            <person name="Saiga H."/>
            <person name="Satake M."/>
            <person name="Terry A."/>
            <person name="Yamada L."/>
            <person name="Wang H.G."/>
            <person name="Awazu S."/>
            <person name="Azumi K."/>
            <person name="Boore J."/>
            <person name="Branno M."/>
            <person name="Chin-Bow S."/>
            <person name="DeSantis R."/>
            <person name="Doyle S."/>
            <person name="Francino P."/>
            <person name="Keys D.N."/>
            <person name="Haga S."/>
            <person name="Hayashi H."/>
            <person name="Hino K."/>
            <person name="Imai K.S."/>
            <person name="Inaba K."/>
            <person name="Kano S."/>
            <person name="Kobayashi K."/>
            <person name="Kobayashi M."/>
            <person name="Lee B.I."/>
            <person name="Makabe K.W."/>
            <person name="Manohar C."/>
            <person name="Matassi G."/>
            <person name="Medina M."/>
            <person name="Mochizuki Y."/>
            <person name="Mount S."/>
            <person name="Morishita T."/>
            <person name="Miura S."/>
            <person name="Nakayama A."/>
            <person name="Nishizaka S."/>
            <person name="Nomoto H."/>
            <person name="Ohta F."/>
            <person name="Oishi K."/>
            <person name="Rigoutsos I."/>
            <person name="Sano M."/>
            <person name="Sasaki A."/>
            <person name="Sasakura Y."/>
            <person name="Shoguchi E."/>
            <person name="Shin-i T."/>
            <person name="Spagnuolo A."/>
            <person name="Stainier D."/>
            <person name="Suzuki M.M."/>
            <person name="Tassy O."/>
            <person name="Takatori N."/>
            <person name="Tokuoka M."/>
            <person name="Yagi K."/>
            <person name="Yoshizaki F."/>
            <person name="Wada S."/>
            <person name="Zhang C."/>
            <person name="Hyatt P.D."/>
            <person name="Larimer F."/>
            <person name="Detter C."/>
            <person name="Doggett N."/>
            <person name="Glavina T."/>
            <person name="Hawkins T."/>
            <person name="Richardson P."/>
            <person name="Lucas S."/>
            <person name="Kohara Y."/>
            <person name="Levine M."/>
            <person name="Satoh N."/>
            <person name="Rokhsar D.S."/>
        </authorList>
    </citation>
    <scope>NUCLEOTIDE SEQUENCE [LARGE SCALE GENOMIC DNA]</scope>
</reference>
<reference evidence="4" key="2">
    <citation type="journal article" date="2008" name="Genome Biol.">
        <title>Improved genome assembly and evidence-based global gene model set for the chordate Ciona intestinalis: new insight into intron and operon populations.</title>
        <authorList>
            <person name="Satou Y."/>
            <person name="Mineta K."/>
            <person name="Ogasawara M."/>
            <person name="Sasakura Y."/>
            <person name="Shoguchi E."/>
            <person name="Ueno K."/>
            <person name="Yamada L."/>
            <person name="Matsumoto J."/>
            <person name="Wasserscheid J."/>
            <person name="Dewar K."/>
            <person name="Wiley G.B."/>
            <person name="Macmil S.L."/>
            <person name="Roe B.A."/>
            <person name="Zeller R.W."/>
            <person name="Hastings K.E."/>
            <person name="Lemaire P."/>
            <person name="Lindquist E."/>
            <person name="Endo T."/>
            <person name="Hotta K."/>
            <person name="Inaba K."/>
        </authorList>
    </citation>
    <scope>NUCLEOTIDE SEQUENCE [LARGE SCALE GENOMIC DNA]</scope>
    <source>
        <strain evidence="4">wild type</strain>
    </source>
</reference>
<keyword evidence="3" id="KW-0732">Signal</keyword>
<accession>A0A1W2W9K4</accession>
<feature type="chain" id="PRO_5014093479" evidence="3">
    <location>
        <begin position="28"/>
        <end position="278"/>
    </location>
</feature>
<organism evidence="4 5">
    <name type="scientific">Ciona intestinalis</name>
    <name type="common">Transparent sea squirt</name>
    <name type="synonym">Ascidia intestinalis</name>
    <dbReference type="NCBI Taxonomy" id="7719"/>
    <lineage>
        <taxon>Eukaryota</taxon>
        <taxon>Metazoa</taxon>
        <taxon>Chordata</taxon>
        <taxon>Tunicata</taxon>
        <taxon>Ascidiacea</taxon>
        <taxon>Phlebobranchia</taxon>
        <taxon>Cionidae</taxon>
        <taxon>Ciona</taxon>
    </lineage>
</organism>
<evidence type="ECO:0000256" key="3">
    <source>
        <dbReference type="SAM" id="SignalP"/>
    </source>
</evidence>
<dbReference type="HOGENOM" id="CLU_1000990_0_0_1"/>
<dbReference type="Ensembl" id="ENSCINT00000034106.1">
    <property type="protein sequence ID" value="ENSCINP00000030232.1"/>
    <property type="gene ID" value="ENSCING00000019052.1"/>
</dbReference>
<feature type="signal peptide" evidence="3">
    <location>
        <begin position="1"/>
        <end position="27"/>
    </location>
</feature>
<dbReference type="Proteomes" id="UP000008144">
    <property type="component" value="Chromosome 5"/>
</dbReference>
<gene>
    <name evidence="4" type="primary">LOC100187392</name>
</gene>
<keyword evidence="2" id="KW-0812">Transmembrane</keyword>
<dbReference type="GeneTree" id="ENSGT00730000112801"/>
<evidence type="ECO:0000256" key="2">
    <source>
        <dbReference type="SAM" id="Phobius"/>
    </source>
</evidence>
<proteinExistence type="predicted"/>
<sequence>MLSGSSLFNVVIVVLVLVLTNSVVALAVPVGNASLNKTEVLGNDINRVYSEFGRSKKDNLLIGELSKMRSTWRLNNYKCEVGQYFADTGECEDCRDLCLYYNKRMCEIECPATFTQIFVVQEMSNDYESTKNTFIIIAVIFGAIILFLAGAGFVMWKKSRRQYKITQEMDTVETGVSDIKEEIPGDPPKYTTPAPNTPETSHDQQDDAGSLPDKSDETSSLLNEEQAATSEPPIIRQPTVSPNPYYTQIPPTVQDNHSADKNMLGPDNRDDDHFQSVN</sequence>
<feature type="compositionally biased region" description="Polar residues" evidence="1">
    <location>
        <begin position="238"/>
        <end position="256"/>
    </location>
</feature>
<evidence type="ECO:0000256" key="1">
    <source>
        <dbReference type="SAM" id="MobiDB-lite"/>
    </source>
</evidence>
<name>H2XKQ0_CIOIN</name>
<keyword evidence="2" id="KW-0472">Membrane</keyword>
<dbReference type="AlphaFoldDB" id="H2XKQ0"/>
<protein>
    <submittedName>
        <fullName evidence="4">Uncharacterized LOC100187392</fullName>
    </submittedName>
</protein>
<keyword evidence="5" id="KW-1185">Reference proteome</keyword>
<reference evidence="4" key="4">
    <citation type="submission" date="2025-09" db="UniProtKB">
        <authorList>
            <consortium name="Ensembl"/>
        </authorList>
    </citation>
    <scope>IDENTIFICATION</scope>
</reference>
<dbReference type="EMBL" id="EAAA01002176">
    <property type="status" value="NOT_ANNOTATED_CDS"/>
    <property type="molecule type" value="Genomic_DNA"/>
</dbReference>
<dbReference type="InParanoid" id="H2XKQ0"/>
<feature type="region of interest" description="Disordered" evidence="1">
    <location>
        <begin position="175"/>
        <end position="278"/>
    </location>
</feature>
<feature type="transmembrane region" description="Helical" evidence="2">
    <location>
        <begin position="133"/>
        <end position="156"/>
    </location>
</feature>
<feature type="compositionally biased region" description="Basic and acidic residues" evidence="1">
    <location>
        <begin position="267"/>
        <end position="278"/>
    </location>
</feature>
<dbReference type="KEGG" id="cin:100187392"/>
<dbReference type="RefSeq" id="XP_002127354.1">
    <property type="nucleotide sequence ID" value="XM_002127318.4"/>
</dbReference>
<keyword evidence="2" id="KW-1133">Transmembrane helix</keyword>
<dbReference type="GeneID" id="100187392"/>
<evidence type="ECO:0000313" key="4">
    <source>
        <dbReference type="Ensembl" id="ENSCINP00000030232.1"/>
    </source>
</evidence>
<reference evidence="4" key="3">
    <citation type="submission" date="2025-08" db="UniProtKB">
        <authorList>
            <consortium name="Ensembl"/>
        </authorList>
    </citation>
    <scope>IDENTIFICATION</scope>
</reference>
<accession>H2XKQ0</accession>